<evidence type="ECO:0000313" key="1">
    <source>
        <dbReference type="EMBL" id="ORX99139.1"/>
    </source>
</evidence>
<dbReference type="Proteomes" id="UP000193144">
    <property type="component" value="Unassembled WGS sequence"/>
</dbReference>
<name>A0A1Y1YM97_9PLEO</name>
<dbReference type="InterPro" id="IPR029063">
    <property type="entry name" value="SAM-dependent_MTases_sf"/>
</dbReference>
<accession>A0A1Y1YM97</accession>
<protein>
    <recommendedName>
        <fullName evidence="3">S-adenosyl-L-methionine-dependent methyltransferase</fullName>
    </recommendedName>
</protein>
<dbReference type="Gene3D" id="3.40.50.150">
    <property type="entry name" value="Vaccinia Virus protein VP39"/>
    <property type="match status" value="1"/>
</dbReference>
<evidence type="ECO:0000313" key="2">
    <source>
        <dbReference type="Proteomes" id="UP000193144"/>
    </source>
</evidence>
<dbReference type="AlphaFoldDB" id="A0A1Y1YM97"/>
<dbReference type="STRING" id="1231657.A0A1Y1YM97"/>
<gene>
    <name evidence="1" type="ORF">BCR34DRAFT_576745</name>
</gene>
<reference evidence="1 2" key="1">
    <citation type="submission" date="2016-07" db="EMBL/GenBank/DDBJ databases">
        <title>Pervasive Adenine N6-methylation of Active Genes in Fungi.</title>
        <authorList>
            <consortium name="DOE Joint Genome Institute"/>
            <person name="Mondo S.J."/>
            <person name="Dannebaum R.O."/>
            <person name="Kuo R.C."/>
            <person name="Labutti K."/>
            <person name="Haridas S."/>
            <person name="Kuo A."/>
            <person name="Salamov A."/>
            <person name="Ahrendt S.R."/>
            <person name="Lipzen A."/>
            <person name="Sullivan W."/>
            <person name="Andreopoulos W.B."/>
            <person name="Clum A."/>
            <person name="Lindquist E."/>
            <person name="Daum C."/>
            <person name="Ramamoorthy G.K."/>
            <person name="Gryganskyi A."/>
            <person name="Culley D."/>
            <person name="Magnuson J.K."/>
            <person name="James T.Y."/>
            <person name="O'Malley M.A."/>
            <person name="Stajich J.E."/>
            <person name="Spatafora J.W."/>
            <person name="Visel A."/>
            <person name="Grigoriev I.V."/>
        </authorList>
    </citation>
    <scope>NUCLEOTIDE SEQUENCE [LARGE SCALE GENOMIC DNA]</scope>
    <source>
        <strain evidence="1 2">CBS 115471</strain>
    </source>
</reference>
<dbReference type="EMBL" id="MCFA01000202">
    <property type="protein sequence ID" value="ORX99139.1"/>
    <property type="molecule type" value="Genomic_DNA"/>
</dbReference>
<evidence type="ECO:0008006" key="3">
    <source>
        <dbReference type="Google" id="ProtNLM"/>
    </source>
</evidence>
<sequence>MAPANTQAGIQAAHRANLLKAFSIPPGSRVLEIGCGQGDCTAVLAEHLGPTGFVDAIDPAPLDYGAPQTLGEAQAELISNPQFGSRISFHQRAPEDFLAGAQQQGIVYSAAVLCHCLWYFSSPTLVLGTLKALRGSAKRLCIAEWSLSSPHQAAQPHIMAAIARATCEAHIPDSDQNIRSLLSPSAIKNLAMDAGWSLAEEGKVTPAEGLADAKWEVEMLLADNEYGVVRRGQERVGASDVERAKVLVVLESMVGVVKESMENISSGQSAGPLRCMDVWWGNFE</sequence>
<organism evidence="1 2">
    <name type="scientific">Clohesyomyces aquaticus</name>
    <dbReference type="NCBI Taxonomy" id="1231657"/>
    <lineage>
        <taxon>Eukaryota</taxon>
        <taxon>Fungi</taxon>
        <taxon>Dikarya</taxon>
        <taxon>Ascomycota</taxon>
        <taxon>Pezizomycotina</taxon>
        <taxon>Dothideomycetes</taxon>
        <taxon>Pleosporomycetidae</taxon>
        <taxon>Pleosporales</taxon>
        <taxon>Lindgomycetaceae</taxon>
        <taxon>Clohesyomyces</taxon>
    </lineage>
</organism>
<dbReference type="SUPFAM" id="SSF53335">
    <property type="entry name" value="S-adenosyl-L-methionine-dependent methyltransferases"/>
    <property type="match status" value="1"/>
</dbReference>
<dbReference type="Pfam" id="PF13489">
    <property type="entry name" value="Methyltransf_23"/>
    <property type="match status" value="1"/>
</dbReference>
<proteinExistence type="predicted"/>
<dbReference type="OrthoDB" id="8300214at2759"/>
<keyword evidence="2" id="KW-1185">Reference proteome</keyword>
<comment type="caution">
    <text evidence="1">The sequence shown here is derived from an EMBL/GenBank/DDBJ whole genome shotgun (WGS) entry which is preliminary data.</text>
</comment>